<keyword evidence="2 4" id="KW-0819">tRNA processing</keyword>
<evidence type="ECO:0000256" key="7">
    <source>
        <dbReference type="RuleBase" id="RU003792"/>
    </source>
</evidence>
<keyword evidence="10" id="KW-1185">Reference proteome</keyword>
<comment type="function">
    <text evidence="4">Formation of pseudouridine at positions 38, 39 and 40 in the anticodon stem and loop of transfer RNAs.</text>
</comment>
<dbReference type="InterPro" id="IPR020097">
    <property type="entry name" value="PsdUridine_synth_TruA_a/b_dom"/>
</dbReference>
<dbReference type="Proteomes" id="UP000663444">
    <property type="component" value="Chromosome"/>
</dbReference>
<dbReference type="Gene3D" id="3.30.70.580">
    <property type="entry name" value="Pseudouridine synthase I, catalytic domain, N-terminal subdomain"/>
    <property type="match status" value="1"/>
</dbReference>
<dbReference type="InterPro" id="IPR020103">
    <property type="entry name" value="PsdUridine_synth_cat_dom_sf"/>
</dbReference>
<dbReference type="FunFam" id="3.30.70.580:FF:000001">
    <property type="entry name" value="tRNA pseudouridine synthase A"/>
    <property type="match status" value="1"/>
</dbReference>
<evidence type="ECO:0000256" key="6">
    <source>
        <dbReference type="PIRSR" id="PIRSR001430-2"/>
    </source>
</evidence>
<dbReference type="HAMAP" id="MF_00171">
    <property type="entry name" value="TruA"/>
    <property type="match status" value="1"/>
</dbReference>
<accession>A0A974PY69</accession>
<dbReference type="InterPro" id="IPR020095">
    <property type="entry name" value="PsdUridine_synth_TruA_C"/>
</dbReference>
<evidence type="ECO:0000256" key="2">
    <source>
        <dbReference type="ARBA" id="ARBA00022694"/>
    </source>
</evidence>
<organism evidence="9 10">
    <name type="scientific">Azospira restricta</name>
    <dbReference type="NCBI Taxonomy" id="404405"/>
    <lineage>
        <taxon>Bacteria</taxon>
        <taxon>Pseudomonadati</taxon>
        <taxon>Pseudomonadota</taxon>
        <taxon>Betaproteobacteria</taxon>
        <taxon>Rhodocyclales</taxon>
        <taxon>Rhodocyclaceae</taxon>
        <taxon>Azospira</taxon>
    </lineage>
</organism>
<dbReference type="GO" id="GO:0160147">
    <property type="term" value="F:tRNA pseudouridine(38-40) synthase activity"/>
    <property type="evidence" value="ECO:0007669"/>
    <property type="project" value="UniProtKB-EC"/>
</dbReference>
<feature type="binding site" evidence="4 6">
    <location>
        <position position="109"/>
    </location>
    <ligand>
        <name>substrate</name>
    </ligand>
</feature>
<name>A0A974PY69_9RHOO</name>
<evidence type="ECO:0000256" key="1">
    <source>
        <dbReference type="ARBA" id="ARBA00009375"/>
    </source>
</evidence>
<dbReference type="GO" id="GO:0031119">
    <property type="term" value="P:tRNA pseudouridine synthesis"/>
    <property type="evidence" value="ECO:0007669"/>
    <property type="project" value="UniProtKB-UniRule"/>
</dbReference>
<dbReference type="PANTHER" id="PTHR11142:SF0">
    <property type="entry name" value="TRNA PSEUDOURIDINE SYNTHASE-LIKE 1"/>
    <property type="match status" value="1"/>
</dbReference>
<dbReference type="PANTHER" id="PTHR11142">
    <property type="entry name" value="PSEUDOURIDYLATE SYNTHASE"/>
    <property type="match status" value="1"/>
</dbReference>
<dbReference type="PIRSF" id="PIRSF001430">
    <property type="entry name" value="tRNA_psdUrid_synth"/>
    <property type="match status" value="1"/>
</dbReference>
<protein>
    <recommendedName>
        <fullName evidence="4">tRNA pseudouridine synthase A</fullName>
        <ecNumber evidence="4">5.4.99.12</ecNumber>
    </recommendedName>
    <alternativeName>
        <fullName evidence="4">tRNA pseudouridine(38-40) synthase</fullName>
    </alternativeName>
    <alternativeName>
        <fullName evidence="4">tRNA pseudouridylate synthase I</fullName>
    </alternativeName>
    <alternativeName>
        <fullName evidence="4">tRNA-uridine isomerase I</fullName>
    </alternativeName>
</protein>
<evidence type="ECO:0000256" key="4">
    <source>
        <dbReference type="HAMAP-Rule" id="MF_00171"/>
    </source>
</evidence>
<proteinExistence type="inferred from homology"/>
<dbReference type="AlphaFoldDB" id="A0A974PY69"/>
<evidence type="ECO:0000313" key="9">
    <source>
        <dbReference type="EMBL" id="QRJ63379.1"/>
    </source>
</evidence>
<sequence length="260" mass="28798">MKIALCLEYDGRAFHGWQTQPSGNTVQDALEKALSEIAGEPIAVVCAGRTDAGVHASCQVVHFECLAERPLSAWVRGTNTLLPDAVAVRWAQPVADDFHARFSARGRRYRYLLLNRPQRPGLTHGRVGWFHQPLDLAAMQAAAARLLGEHDFSAFRAAECQAKSPVKELREAWVWQAGDHVVFDFEASAFLHHMVRNLVGTLVYIGKGKHSPAWIDELLECRDRKRAAPTFSPDGLYLSGISYEAHWGLPELPAPVLTGI</sequence>
<dbReference type="EMBL" id="CP064781">
    <property type="protein sequence ID" value="QRJ63379.1"/>
    <property type="molecule type" value="Genomic_DNA"/>
</dbReference>
<dbReference type="Gene3D" id="3.30.70.660">
    <property type="entry name" value="Pseudouridine synthase I, catalytic domain, C-terminal subdomain"/>
    <property type="match status" value="1"/>
</dbReference>
<comment type="caution">
    <text evidence="4">Lacks conserved residue(s) required for the propagation of feature annotation.</text>
</comment>
<gene>
    <name evidence="4 9" type="primary">truA</name>
    <name evidence="9" type="ORF">IWH25_16780</name>
</gene>
<feature type="domain" description="Pseudouridine synthase I TruA alpha/beta" evidence="8">
    <location>
        <begin position="142"/>
        <end position="244"/>
    </location>
</feature>
<dbReference type="InterPro" id="IPR001406">
    <property type="entry name" value="PsdUridine_synth_TruA"/>
</dbReference>
<evidence type="ECO:0000259" key="8">
    <source>
        <dbReference type="Pfam" id="PF01416"/>
    </source>
</evidence>
<dbReference type="NCBIfam" id="TIGR00071">
    <property type="entry name" value="hisT_truA"/>
    <property type="match status" value="1"/>
</dbReference>
<comment type="catalytic activity">
    <reaction evidence="4 7">
        <text>uridine(38/39/40) in tRNA = pseudouridine(38/39/40) in tRNA</text>
        <dbReference type="Rhea" id="RHEA:22376"/>
        <dbReference type="Rhea" id="RHEA-COMP:10085"/>
        <dbReference type="Rhea" id="RHEA-COMP:10087"/>
        <dbReference type="ChEBI" id="CHEBI:65314"/>
        <dbReference type="ChEBI" id="CHEBI:65315"/>
        <dbReference type="EC" id="5.4.99.12"/>
    </reaction>
</comment>
<dbReference type="Pfam" id="PF01416">
    <property type="entry name" value="PseudoU_synth_1"/>
    <property type="match status" value="2"/>
</dbReference>
<dbReference type="RefSeq" id="WP_203386906.1">
    <property type="nucleotide sequence ID" value="NZ_CP064781.1"/>
</dbReference>
<feature type="domain" description="Pseudouridine synthase I TruA alpha/beta" evidence="8">
    <location>
        <begin position="7"/>
        <end position="102"/>
    </location>
</feature>
<dbReference type="EC" id="5.4.99.12" evidence="4"/>
<feature type="active site" description="Nucleophile" evidence="4 5">
    <location>
        <position position="51"/>
    </location>
</feature>
<evidence type="ECO:0000256" key="5">
    <source>
        <dbReference type="PIRSR" id="PIRSR001430-1"/>
    </source>
</evidence>
<reference evidence="9" key="1">
    <citation type="submission" date="2020-11" db="EMBL/GenBank/DDBJ databases">
        <title>Azospira restricta DSM 18626 genome sequence.</title>
        <authorList>
            <person name="Moe W.M."/>
        </authorList>
    </citation>
    <scope>NUCLEOTIDE SEQUENCE</scope>
    <source>
        <strain evidence="9">DSM 18626</strain>
    </source>
</reference>
<dbReference type="InterPro" id="IPR020094">
    <property type="entry name" value="TruA/RsuA/RluB/E/F_N"/>
</dbReference>
<comment type="similarity">
    <text evidence="1 4 7">Belongs to the tRNA pseudouridine synthase TruA family.</text>
</comment>
<comment type="subunit">
    <text evidence="4">Homodimer.</text>
</comment>
<dbReference type="KEGG" id="ares:IWH25_16780"/>
<evidence type="ECO:0000256" key="3">
    <source>
        <dbReference type="ARBA" id="ARBA00023235"/>
    </source>
</evidence>
<evidence type="ECO:0000313" key="10">
    <source>
        <dbReference type="Proteomes" id="UP000663444"/>
    </source>
</evidence>
<dbReference type="GO" id="GO:0003723">
    <property type="term" value="F:RNA binding"/>
    <property type="evidence" value="ECO:0007669"/>
    <property type="project" value="InterPro"/>
</dbReference>
<dbReference type="SUPFAM" id="SSF55120">
    <property type="entry name" value="Pseudouridine synthase"/>
    <property type="match status" value="1"/>
</dbReference>
<dbReference type="CDD" id="cd02570">
    <property type="entry name" value="PseudoU_synth_EcTruA"/>
    <property type="match status" value="1"/>
</dbReference>
<keyword evidence="3 4" id="KW-0413">Isomerase</keyword>